<dbReference type="GO" id="GO:0008270">
    <property type="term" value="F:zinc ion binding"/>
    <property type="evidence" value="ECO:0007669"/>
    <property type="project" value="UniProtKB-UniRule"/>
</dbReference>
<dbReference type="PANTHER" id="PTHR15555:SF0">
    <property type="entry name" value="ZINC FINGER HIT DOMAIN-CONTAINING PROTEIN 2"/>
    <property type="match status" value="1"/>
</dbReference>
<dbReference type="AlphaFoldDB" id="A0AAD9CW99"/>
<dbReference type="InterPro" id="IPR007529">
    <property type="entry name" value="Znf_HIT"/>
</dbReference>
<dbReference type="PANTHER" id="PTHR15555">
    <property type="entry name" value="ZINC FINGER HIT DOMAIN CONTAINING PROTEIN 2 PROTEIN FON -RELATED"/>
    <property type="match status" value="1"/>
</dbReference>
<accession>A0AAD9CW99</accession>
<dbReference type="CDD" id="cd23024">
    <property type="entry name" value="zf-HIT_ZNHIT2-3"/>
    <property type="match status" value="1"/>
</dbReference>
<dbReference type="InterPro" id="IPR039646">
    <property type="entry name" value="ZNHIT2"/>
</dbReference>
<gene>
    <name evidence="4" type="ORF">DB88DRAFT_536087</name>
</gene>
<keyword evidence="5" id="KW-1185">Reference proteome</keyword>
<dbReference type="EMBL" id="JAODAN010000008">
    <property type="protein sequence ID" value="KAK1922745.1"/>
    <property type="molecule type" value="Genomic_DNA"/>
</dbReference>
<dbReference type="PROSITE" id="PS51083">
    <property type="entry name" value="ZF_HIT"/>
    <property type="match status" value="1"/>
</dbReference>
<name>A0AAD9CW99_PAPLA</name>
<comment type="caution">
    <text evidence="4">The sequence shown here is derived from an EMBL/GenBank/DDBJ whole genome shotgun (WGS) entry which is preliminary data.</text>
</comment>
<dbReference type="Gene3D" id="3.30.60.190">
    <property type="match status" value="1"/>
</dbReference>
<reference evidence="4" key="1">
    <citation type="submission" date="2023-02" db="EMBL/GenBank/DDBJ databases">
        <title>Identification and recombinant expression of a fungal hydrolase from Papiliotrema laurentii that hydrolyzes apple cutin and clears colloidal polyester polyurethane.</title>
        <authorList>
            <consortium name="DOE Joint Genome Institute"/>
            <person name="Roman V.A."/>
            <person name="Bojanowski C."/>
            <person name="Crable B.R."/>
            <person name="Wagner D.N."/>
            <person name="Hung C.S."/>
            <person name="Nadeau L.J."/>
            <person name="Schratz L."/>
            <person name="Haridas S."/>
            <person name="Pangilinan J."/>
            <person name="Lipzen A."/>
            <person name="Na H."/>
            <person name="Yan M."/>
            <person name="Ng V."/>
            <person name="Grigoriev I.V."/>
            <person name="Spatafora J.W."/>
            <person name="Barlow D."/>
            <person name="Biffinger J."/>
            <person name="Kelley-Loughnane N."/>
            <person name="Varaljay V.A."/>
            <person name="Crookes-Goodson W.J."/>
        </authorList>
    </citation>
    <scope>NUCLEOTIDE SEQUENCE</scope>
    <source>
        <strain evidence="4">5307AH</strain>
    </source>
</reference>
<keyword evidence="2" id="KW-0175">Coiled coil</keyword>
<dbReference type="SUPFAM" id="SSF144232">
    <property type="entry name" value="HIT/MYND zinc finger-like"/>
    <property type="match status" value="1"/>
</dbReference>
<evidence type="ECO:0000256" key="2">
    <source>
        <dbReference type="SAM" id="Coils"/>
    </source>
</evidence>
<organism evidence="4 5">
    <name type="scientific">Papiliotrema laurentii</name>
    <name type="common">Cryptococcus laurentii</name>
    <dbReference type="NCBI Taxonomy" id="5418"/>
    <lineage>
        <taxon>Eukaryota</taxon>
        <taxon>Fungi</taxon>
        <taxon>Dikarya</taxon>
        <taxon>Basidiomycota</taxon>
        <taxon>Agaricomycotina</taxon>
        <taxon>Tremellomycetes</taxon>
        <taxon>Tremellales</taxon>
        <taxon>Rhynchogastremaceae</taxon>
        <taxon>Papiliotrema</taxon>
    </lineage>
</organism>
<keyword evidence="1" id="KW-0863">Zinc-finger</keyword>
<feature type="coiled-coil region" evidence="2">
    <location>
        <begin position="368"/>
        <end position="395"/>
    </location>
</feature>
<protein>
    <recommendedName>
        <fullName evidence="3">HIT-type domain-containing protein</fullName>
    </recommendedName>
</protein>
<evidence type="ECO:0000313" key="4">
    <source>
        <dbReference type="EMBL" id="KAK1922745.1"/>
    </source>
</evidence>
<sequence length="406" mass="45519">MSITHPKQKQIRLPFAVPRPGLSQAQKRVCGICRKNDSHYTCPRCNVAYCSLACFRDESHVQCSEPFYKSTVLDEIAADPKADFEEKKRMMEMLKRFEDAQAEGEEFIAELDEEDEEEDELQKALDGLDIENIDSNKLFHLLPQQHRDAFLAAIRNPDSEEARELLKSAAEDNQADDPIPSVLPWWEGDDLAEDNAEADTAPIPAAVPEDVISAIAPPADIGVKLSYNFVAIVLAYLHILLSSRLPSLDVDNLTFSQISPEEIKQQFASLVPFLIDPKSTVRFSSVREAWTQVWEAIGQKVDDAPPSILIRLLSILPPLLQPPILAGAMLKAAHAIGDMYGLYAKPKAGAAVPRKLAFYAAALKQLQREDWLRLKKEVEREVQRLENEVAQDVEVEEVEDRPALML</sequence>
<feature type="coiled-coil region" evidence="2">
    <location>
        <begin position="97"/>
        <end position="131"/>
    </location>
</feature>
<evidence type="ECO:0000256" key="1">
    <source>
        <dbReference type="PROSITE-ProRule" id="PRU00453"/>
    </source>
</evidence>
<proteinExistence type="predicted"/>
<evidence type="ECO:0000259" key="3">
    <source>
        <dbReference type="PROSITE" id="PS51083"/>
    </source>
</evidence>
<dbReference type="Pfam" id="PF04438">
    <property type="entry name" value="zf-HIT"/>
    <property type="match status" value="1"/>
</dbReference>
<dbReference type="Proteomes" id="UP001182556">
    <property type="component" value="Unassembled WGS sequence"/>
</dbReference>
<keyword evidence="1" id="KW-0862">Zinc</keyword>
<evidence type="ECO:0000313" key="5">
    <source>
        <dbReference type="Proteomes" id="UP001182556"/>
    </source>
</evidence>
<feature type="domain" description="HIT-type" evidence="3">
    <location>
        <begin position="30"/>
        <end position="63"/>
    </location>
</feature>
<keyword evidence="1" id="KW-0479">Metal-binding</keyword>